<reference evidence="2" key="1">
    <citation type="submission" date="2014-12" db="EMBL/GenBank/DDBJ databases">
        <title>Insight into the proteome of Arion vulgaris.</title>
        <authorList>
            <person name="Aradska J."/>
            <person name="Bulat T."/>
            <person name="Smidak R."/>
            <person name="Sarate P."/>
            <person name="Gangsoo J."/>
            <person name="Sialana F."/>
            <person name="Bilban M."/>
            <person name="Lubec G."/>
        </authorList>
    </citation>
    <scope>NUCLEOTIDE SEQUENCE</scope>
    <source>
        <tissue evidence="2">Skin</tissue>
    </source>
</reference>
<feature type="region of interest" description="Disordered" evidence="1">
    <location>
        <begin position="63"/>
        <end position="112"/>
    </location>
</feature>
<dbReference type="EMBL" id="HACG01021271">
    <property type="protein sequence ID" value="CEK68136.1"/>
    <property type="molecule type" value="Transcribed_RNA"/>
</dbReference>
<proteinExistence type="predicted"/>
<evidence type="ECO:0000256" key="1">
    <source>
        <dbReference type="SAM" id="MobiDB-lite"/>
    </source>
</evidence>
<feature type="compositionally biased region" description="Basic residues" evidence="1">
    <location>
        <begin position="21"/>
        <end position="43"/>
    </location>
</feature>
<feature type="compositionally biased region" description="Basic residues" evidence="1">
    <location>
        <begin position="1"/>
        <end position="10"/>
    </location>
</feature>
<sequence length="112" mass="12799">MRKRGLRKNTARNQQEFQWGRKGRKSSVSAPRRRSVRFLGRSRRPTLIENGRLLTNAEQNMLEGSEQSNAANLNLSETQTEDGDDMHHDGRMRAPIQHHLAQPPEQAQDASV</sequence>
<accession>A0A0B6ZJU3</accession>
<evidence type="ECO:0000313" key="2">
    <source>
        <dbReference type="EMBL" id="CEK68136.1"/>
    </source>
</evidence>
<protein>
    <submittedName>
        <fullName evidence="2">Uncharacterized protein</fullName>
    </submittedName>
</protein>
<feature type="compositionally biased region" description="Polar residues" evidence="1">
    <location>
        <begin position="65"/>
        <end position="78"/>
    </location>
</feature>
<dbReference type="AlphaFoldDB" id="A0A0B6ZJU3"/>
<organism evidence="2">
    <name type="scientific">Arion vulgaris</name>
    <dbReference type="NCBI Taxonomy" id="1028688"/>
    <lineage>
        <taxon>Eukaryota</taxon>
        <taxon>Metazoa</taxon>
        <taxon>Spiralia</taxon>
        <taxon>Lophotrochozoa</taxon>
        <taxon>Mollusca</taxon>
        <taxon>Gastropoda</taxon>
        <taxon>Heterobranchia</taxon>
        <taxon>Euthyneura</taxon>
        <taxon>Panpulmonata</taxon>
        <taxon>Eupulmonata</taxon>
        <taxon>Stylommatophora</taxon>
        <taxon>Helicina</taxon>
        <taxon>Arionoidea</taxon>
        <taxon>Arionidae</taxon>
        <taxon>Arion</taxon>
    </lineage>
</organism>
<feature type="non-terminal residue" evidence="2">
    <location>
        <position position="112"/>
    </location>
</feature>
<feature type="region of interest" description="Disordered" evidence="1">
    <location>
        <begin position="1"/>
        <end position="43"/>
    </location>
</feature>
<name>A0A0B6ZJU3_9EUPU</name>
<gene>
    <name evidence="2" type="primary">ORF65199</name>
</gene>